<reference evidence="2" key="1">
    <citation type="journal article" date="2023" name="Front. Plant Sci.">
        <title>Chromosomal-level genome assembly of Melastoma candidum provides insights into trichome evolution.</title>
        <authorList>
            <person name="Zhong Y."/>
            <person name="Wu W."/>
            <person name="Sun C."/>
            <person name="Zou P."/>
            <person name="Liu Y."/>
            <person name="Dai S."/>
            <person name="Zhou R."/>
        </authorList>
    </citation>
    <scope>NUCLEOTIDE SEQUENCE [LARGE SCALE GENOMIC DNA]</scope>
</reference>
<sequence>MNWVNVKQRGFGIERIAVPASELVITVSCYSVLTESNLSSMPDPAATRLVLTSGTIERMDGWRDSVLGLQAHDSGYGRRWTAHKNLLHSAQ</sequence>
<proteinExistence type="predicted"/>
<comment type="caution">
    <text evidence="1">The sequence shown here is derived from an EMBL/GenBank/DDBJ whole genome shotgun (WGS) entry which is preliminary data.</text>
</comment>
<accession>A0ACB9P117</accession>
<evidence type="ECO:0000313" key="2">
    <source>
        <dbReference type="Proteomes" id="UP001057402"/>
    </source>
</evidence>
<gene>
    <name evidence="1" type="ORF">MLD38_026891</name>
</gene>
<evidence type="ECO:0000313" key="1">
    <source>
        <dbReference type="EMBL" id="KAI4342247.1"/>
    </source>
</evidence>
<dbReference type="EMBL" id="CM042886">
    <property type="protein sequence ID" value="KAI4342247.1"/>
    <property type="molecule type" value="Genomic_DNA"/>
</dbReference>
<protein>
    <submittedName>
        <fullName evidence="1">Uncharacterized protein</fullName>
    </submittedName>
</protein>
<name>A0ACB9P117_9MYRT</name>
<dbReference type="Proteomes" id="UP001057402">
    <property type="component" value="Chromosome 7"/>
</dbReference>
<keyword evidence="2" id="KW-1185">Reference proteome</keyword>
<organism evidence="1 2">
    <name type="scientific">Melastoma candidum</name>
    <dbReference type="NCBI Taxonomy" id="119954"/>
    <lineage>
        <taxon>Eukaryota</taxon>
        <taxon>Viridiplantae</taxon>
        <taxon>Streptophyta</taxon>
        <taxon>Embryophyta</taxon>
        <taxon>Tracheophyta</taxon>
        <taxon>Spermatophyta</taxon>
        <taxon>Magnoliopsida</taxon>
        <taxon>eudicotyledons</taxon>
        <taxon>Gunneridae</taxon>
        <taxon>Pentapetalae</taxon>
        <taxon>rosids</taxon>
        <taxon>malvids</taxon>
        <taxon>Myrtales</taxon>
        <taxon>Melastomataceae</taxon>
        <taxon>Melastomatoideae</taxon>
        <taxon>Melastomateae</taxon>
        <taxon>Melastoma</taxon>
    </lineage>
</organism>